<keyword evidence="2" id="KW-1133">Transmembrane helix</keyword>
<feature type="transmembrane region" description="Helical" evidence="2">
    <location>
        <begin position="1053"/>
        <end position="1073"/>
    </location>
</feature>
<gene>
    <name evidence="3" type="ORF">CUR178_05812</name>
</gene>
<evidence type="ECO:0000256" key="2">
    <source>
        <dbReference type="SAM" id="Phobius"/>
    </source>
</evidence>
<accession>A0A836H6Z2</accession>
<protein>
    <recommendedName>
        <fullName evidence="5">Metallo-dependent phosphatase-like domain-containing protein</fullName>
    </recommendedName>
</protein>
<keyword evidence="2" id="KW-0472">Membrane</keyword>
<dbReference type="EMBL" id="JAFHKP010000020">
    <property type="protein sequence ID" value="KAG5480677.1"/>
    <property type="molecule type" value="Genomic_DNA"/>
</dbReference>
<dbReference type="Proteomes" id="UP000674179">
    <property type="component" value="Chromosome 20"/>
</dbReference>
<keyword evidence="4" id="KW-1185">Reference proteome</keyword>
<name>A0A836H6Z2_LEIEN</name>
<feature type="transmembrane region" description="Helical" evidence="2">
    <location>
        <begin position="144"/>
        <end position="168"/>
    </location>
</feature>
<comment type="caution">
    <text evidence="3">The sequence shown here is derived from an EMBL/GenBank/DDBJ whole genome shotgun (WGS) entry which is preliminary data.</text>
</comment>
<feature type="transmembrane region" description="Helical" evidence="2">
    <location>
        <begin position="78"/>
        <end position="97"/>
    </location>
</feature>
<proteinExistence type="predicted"/>
<feature type="region of interest" description="Disordered" evidence="1">
    <location>
        <begin position="518"/>
        <end position="555"/>
    </location>
</feature>
<dbReference type="Gene3D" id="3.60.21.10">
    <property type="match status" value="1"/>
</dbReference>
<sequence>MSEWWSWSVDRANPFVDFSTVWVEPLIQHAVDFSHRIEPDVLCTLAYLACVGSAYLFHSPFRAHSTAAMDTYGRVTKVFQTWSTIIYFCFHLGPQLFKEKGQEVSAVTTQDTVPILFFPLFIVFTACFGFLHKMKRRCGLGLTYGGRFSVIALNSLVLAALGTVHYAYCYTLRENASHHVWRTALYYLMPSSVATHPFECVSKLLCLSALFIVADYHYKKWMGFDPARGILWAELYELNKGMRQEVLTGEKNGKEDRRDWRELVAPPRVYAPAAPSAHRSAARAAAAAVSGARATVRAHGTVRNPTAMAQGTATHTSPASRILYHECPPDVNLDLLESSYDADDAELRRIYGGGVSGVSLAKSNRVSANSAADASLLVRRPSTGVMSVAAHRADPSDPAMTTLMSFRTPQLFVKEAEKAQHPMNRPGMVPWWSTFVLFTVWQTLAGATLRFLAFDVRTIQGYTTPKIFDLHFFSSLGETMRSAAEEFDRSEVEQPCHNADLRVHSPDLHRLDSTVRRAASSAATMTPRGGEDNSVRRDDDGVRERSAPADTSTQRPAKTDVWFDWIADVGDGFNPTYAMARLLAQPILRLPLPEARQARRWRRFARGLGSLARPGSDDILPVMESGSLSAPTTPTARKGCNGQNRETLRKLSSAASDSTVSHPDVVTVDTASTAACTQPSARPARTSFAAAAYVSTMRPERGAGEDRAVAEAATAEPFDPNSFVYPRRTPRRRTASEGTQSAKAAESRALHKVEKDGFVALPRGSFVLVGGDLAYPSPSDETYTMRLFEPYHDAMSGNVRLQSVFHAEQQRVVVADANDVDVAHVHLLDAETVSGMATGRVALRAGRATAEEALRSVPLLFAIPGNHDWFDGLTTYRKYILERTWIGGWLMPQRSSFFVLRLPHNWFILCGDTGNMQDIDVAQRNYFLDVIEKYMDAESCVILAAHEPGWLFDAMEKDEKARQPELNRVAEALGTRLRLRLAGDIHHYSRHTPGNASSEAPTLVVSGGGGAFLHGARDDAIISQGTKYVRACAFPDRNTFMNMASRLWGFRVINWKFDLIVGFLCFVLLLSVLPLPMDIELKRHGSTSGGRGKMRVAQVFSLWVGYTTEILSHVITRGVISLLPFFFFWICFSFAGADRRAPPLWRLCYGGGWAFAVLLCCSGAMAFLHVQLLYLVNHGLLQSAGGQWGTVLENQATVMAETVLDYLRHITGGKSSWVSRRVSGAHDVVLAIIPTEWLRVLLRCFDPFESLGFLSMTVSGDEVGRFSGTASRFYILLYYVYVLFFYWVLITPVVSVLIGTFLLFSVTTFDYMYNAAYSAFQMEEYKHFLRFRLDAETRGLHAYVVAVQEPSKVYQLDCAYLRSLVGPGLEEHRPPHLKQHPSRWGPVPSDARRKRPMAEVLEHFTVYPHRIPQRAKPPMMKQE</sequence>
<dbReference type="SUPFAM" id="SSF56300">
    <property type="entry name" value="Metallo-dependent phosphatases"/>
    <property type="match status" value="1"/>
</dbReference>
<evidence type="ECO:0008006" key="5">
    <source>
        <dbReference type="Google" id="ProtNLM"/>
    </source>
</evidence>
<feature type="transmembrane region" description="Helical" evidence="2">
    <location>
        <begin position="39"/>
        <end position="57"/>
    </location>
</feature>
<organism evidence="3 4">
    <name type="scientific">Leishmania enriettii</name>
    <dbReference type="NCBI Taxonomy" id="5663"/>
    <lineage>
        <taxon>Eukaryota</taxon>
        <taxon>Discoba</taxon>
        <taxon>Euglenozoa</taxon>
        <taxon>Kinetoplastea</taxon>
        <taxon>Metakinetoplastina</taxon>
        <taxon>Trypanosomatida</taxon>
        <taxon>Trypanosomatidae</taxon>
        <taxon>Leishmaniinae</taxon>
        <taxon>Leishmania</taxon>
    </lineage>
</organism>
<evidence type="ECO:0000313" key="3">
    <source>
        <dbReference type="EMBL" id="KAG5480677.1"/>
    </source>
</evidence>
<evidence type="ECO:0000313" key="4">
    <source>
        <dbReference type="Proteomes" id="UP000674179"/>
    </source>
</evidence>
<dbReference type="KEGG" id="lenr:94173001"/>
<feature type="transmembrane region" description="Helical" evidence="2">
    <location>
        <begin position="1278"/>
        <end position="1304"/>
    </location>
</feature>
<dbReference type="GeneID" id="94173001"/>
<feature type="transmembrane region" description="Helical" evidence="2">
    <location>
        <begin position="112"/>
        <end position="132"/>
    </location>
</feature>
<dbReference type="PANTHER" id="PTHR34211">
    <property type="entry name" value="CALCINEURIN-LIKE METALLO-PHOSPHOESTERASE SUPERFAMILY PROTEIN"/>
    <property type="match status" value="1"/>
</dbReference>
<reference evidence="3 4" key="1">
    <citation type="submission" date="2021-02" db="EMBL/GenBank/DDBJ databases">
        <title>Leishmania (Mundinia) enrietti genome sequencing and assembly.</title>
        <authorList>
            <person name="Almutairi H."/>
            <person name="Gatherer D."/>
        </authorList>
    </citation>
    <scope>NUCLEOTIDE SEQUENCE [LARGE SCALE GENOMIC DNA]</scope>
    <source>
        <strain evidence="3">CUR178</strain>
    </source>
</reference>
<feature type="region of interest" description="Disordered" evidence="1">
    <location>
        <begin position="719"/>
        <end position="748"/>
    </location>
</feature>
<dbReference type="OrthoDB" id="1883418at2759"/>
<feature type="transmembrane region" description="Helical" evidence="2">
    <location>
        <begin position="1110"/>
        <end position="1135"/>
    </location>
</feature>
<dbReference type="RefSeq" id="XP_067693490.1">
    <property type="nucleotide sequence ID" value="XM_067837491.1"/>
</dbReference>
<dbReference type="PANTHER" id="PTHR34211:SF3">
    <property type="entry name" value="CALCINEURIN-LIKE METALLO-PHOSPHOESTERASE SUPERFAMILY PROTEIN"/>
    <property type="match status" value="1"/>
</dbReference>
<dbReference type="InterPro" id="IPR029052">
    <property type="entry name" value="Metallo-depent_PP-like"/>
</dbReference>
<feature type="transmembrane region" description="Helical" evidence="2">
    <location>
        <begin position="1147"/>
        <end position="1170"/>
    </location>
</feature>
<evidence type="ECO:0000256" key="1">
    <source>
        <dbReference type="SAM" id="MobiDB-lite"/>
    </source>
</evidence>
<feature type="compositionally biased region" description="Basic and acidic residues" evidence="1">
    <location>
        <begin position="529"/>
        <end position="547"/>
    </location>
</feature>
<keyword evidence="2" id="KW-0812">Transmembrane</keyword>